<reference evidence="3" key="1">
    <citation type="submission" date="2022-07" db="EMBL/GenBank/DDBJ databases">
        <title>Fungi with potential for degradation of polypropylene.</title>
        <authorList>
            <person name="Gostincar C."/>
        </authorList>
    </citation>
    <scope>NUCLEOTIDE SEQUENCE</scope>
    <source>
        <strain evidence="3">EXF-13308</strain>
    </source>
</reference>
<protein>
    <recommendedName>
        <fullName evidence="1">RNA-dependent RNA polymerase</fullName>
        <ecNumber evidence="1">2.7.7.48</ecNumber>
    </recommendedName>
</protein>
<evidence type="ECO:0000313" key="4">
    <source>
        <dbReference type="Proteomes" id="UP001174694"/>
    </source>
</evidence>
<dbReference type="InterPro" id="IPR057596">
    <property type="entry name" value="RDRP_core"/>
</dbReference>
<evidence type="ECO:0000313" key="3">
    <source>
        <dbReference type="EMBL" id="KAJ9129361.1"/>
    </source>
</evidence>
<dbReference type="GO" id="GO:0003968">
    <property type="term" value="F:RNA-directed RNA polymerase activity"/>
    <property type="evidence" value="ECO:0007669"/>
    <property type="project" value="UniProtKB-KW"/>
</dbReference>
<evidence type="ECO:0000256" key="1">
    <source>
        <dbReference type="RuleBase" id="RU363098"/>
    </source>
</evidence>
<accession>A0AA38VI38</accession>
<comment type="caution">
    <text evidence="3">The sequence shown here is derived from an EMBL/GenBank/DDBJ whole genome shotgun (WGS) entry which is preliminary data.</text>
</comment>
<dbReference type="Pfam" id="PF05183">
    <property type="entry name" value="RdRP"/>
    <property type="match status" value="1"/>
</dbReference>
<dbReference type="InterPro" id="IPR007855">
    <property type="entry name" value="RDRP"/>
</dbReference>
<feature type="non-terminal residue" evidence="3">
    <location>
        <position position="1"/>
    </location>
</feature>
<keyword evidence="1" id="KW-0808">Transferase</keyword>
<evidence type="ECO:0000259" key="2">
    <source>
        <dbReference type="Pfam" id="PF05183"/>
    </source>
</evidence>
<dbReference type="GO" id="GO:0003723">
    <property type="term" value="F:RNA binding"/>
    <property type="evidence" value="ECO:0007669"/>
    <property type="project" value="UniProtKB-KW"/>
</dbReference>
<feature type="domain" description="RDRP core" evidence="2">
    <location>
        <begin position="1"/>
        <end position="172"/>
    </location>
</feature>
<comment type="catalytic activity">
    <reaction evidence="1">
        <text>RNA(n) + a ribonucleoside 5'-triphosphate = RNA(n+1) + diphosphate</text>
        <dbReference type="Rhea" id="RHEA:21248"/>
        <dbReference type="Rhea" id="RHEA-COMP:14527"/>
        <dbReference type="Rhea" id="RHEA-COMP:17342"/>
        <dbReference type="ChEBI" id="CHEBI:33019"/>
        <dbReference type="ChEBI" id="CHEBI:61557"/>
        <dbReference type="ChEBI" id="CHEBI:140395"/>
        <dbReference type="EC" id="2.7.7.48"/>
    </reaction>
</comment>
<keyword evidence="1" id="KW-0548">Nucleotidyltransferase</keyword>
<dbReference type="GO" id="GO:0030422">
    <property type="term" value="P:siRNA processing"/>
    <property type="evidence" value="ECO:0007669"/>
    <property type="project" value="TreeGrafter"/>
</dbReference>
<dbReference type="EC" id="2.7.7.48" evidence="1"/>
<dbReference type="PANTHER" id="PTHR23079">
    <property type="entry name" value="RNA-DEPENDENT RNA POLYMERASE"/>
    <property type="match status" value="1"/>
</dbReference>
<name>A0AA38VI38_9PEZI</name>
<proteinExistence type="inferred from homology"/>
<dbReference type="PANTHER" id="PTHR23079:SF14">
    <property type="entry name" value="RNA-DEPENDENT RNA POLYMERASE"/>
    <property type="match status" value="1"/>
</dbReference>
<dbReference type="EMBL" id="JANBVO010000224">
    <property type="protein sequence ID" value="KAJ9129361.1"/>
    <property type="molecule type" value="Genomic_DNA"/>
</dbReference>
<keyword evidence="1" id="KW-0696">RNA-directed RNA polymerase</keyword>
<sequence>MLDWLLQLRENASKPCLKLFSRISLGLTQTIPTVVLEEHQIRRRPVDCKSPTTGEAMNDGIGRISTGLMKRVREALGLIETPCAIQARIGSAKGMWITANGEQIVDAEDWIEIYPSQEKWACNWAEEDHRTLEVKEWATELRPATLNLQFLPILDDRSVDKQHMRNVIGQRLIDGLNCDIENMKSALKYPEQFRKWVYELSS</sequence>
<keyword evidence="4" id="KW-1185">Reference proteome</keyword>
<comment type="similarity">
    <text evidence="1">Belongs to the RdRP family.</text>
</comment>
<keyword evidence="1" id="KW-0694">RNA-binding</keyword>
<gene>
    <name evidence="3" type="ORF">NKR23_g12555</name>
</gene>
<dbReference type="AlphaFoldDB" id="A0AA38VI38"/>
<dbReference type="Proteomes" id="UP001174694">
    <property type="component" value="Unassembled WGS sequence"/>
</dbReference>
<organism evidence="3 4">
    <name type="scientific">Pleurostoma richardsiae</name>
    <dbReference type="NCBI Taxonomy" id="41990"/>
    <lineage>
        <taxon>Eukaryota</taxon>
        <taxon>Fungi</taxon>
        <taxon>Dikarya</taxon>
        <taxon>Ascomycota</taxon>
        <taxon>Pezizomycotina</taxon>
        <taxon>Sordariomycetes</taxon>
        <taxon>Sordariomycetidae</taxon>
        <taxon>Calosphaeriales</taxon>
        <taxon>Pleurostomataceae</taxon>
        <taxon>Pleurostoma</taxon>
    </lineage>
</organism>
<dbReference type="GO" id="GO:0031380">
    <property type="term" value="C:nuclear RNA-directed RNA polymerase complex"/>
    <property type="evidence" value="ECO:0007669"/>
    <property type="project" value="TreeGrafter"/>
</dbReference>